<keyword evidence="7" id="KW-1185">Reference proteome</keyword>
<keyword evidence="2" id="KW-0479">Metal-binding</keyword>
<proteinExistence type="predicted"/>
<comment type="cofactor">
    <cofactor evidence="1">
        <name>Mn(2+)</name>
        <dbReference type="ChEBI" id="CHEBI:29035"/>
    </cofactor>
</comment>
<sequence length="391" mass="43005">MAPRASLSTFLTNAKSTLAATASKKQPLTFVVGNESADLDSLCSALLLAYLRTYTPPHTLHIPLCHLHRDDLTLRPEFTEVLKRASVSPDDVLTLDELSKAAGAAGFKENTHWLLVDHNSLTGKLEPYKDRVVGCIDHHDDEGLVPQDSSPRVIEKSGSCASLVVNHCKEAWDELKSLENADEVDSQVAQLALGPILIDTNNLENKDKTTPFDEDAVQFLETKISGSANYDRASIFTTVSGLKEDISPLSVRDVLRKDYKEWEDGGLKLGMSSVPADLSALQDKAGGAQNLIRDIADWGKEKDIDLVCVMTAFKKEGKFSRELLLLARSEQGVNAAKRFEAGNKDKLELSTYRAGELDAIEDGKWRKCWSQARVENSRKQVAPILREAMGA</sequence>
<dbReference type="RefSeq" id="XP_045964013.1">
    <property type="nucleotide sequence ID" value="XM_046096170.1"/>
</dbReference>
<dbReference type="GO" id="GO:0046872">
    <property type="term" value="F:metal ion binding"/>
    <property type="evidence" value="ECO:0007669"/>
    <property type="project" value="UniProtKB-KW"/>
</dbReference>
<dbReference type="PANTHER" id="PTHR12112">
    <property type="entry name" value="BNIP - RELATED"/>
    <property type="match status" value="1"/>
</dbReference>
<dbReference type="SUPFAM" id="SSF64182">
    <property type="entry name" value="DHH phosphoesterases"/>
    <property type="match status" value="1"/>
</dbReference>
<name>A0A9P9A2X9_9PEZI</name>
<dbReference type="InterPro" id="IPR038763">
    <property type="entry name" value="DHH_sf"/>
</dbReference>
<dbReference type="Pfam" id="PF02833">
    <property type="entry name" value="DHHA2"/>
    <property type="match status" value="1"/>
</dbReference>
<keyword evidence="3" id="KW-0378">Hydrolase</keyword>
<feature type="domain" description="DHHA2" evidence="5">
    <location>
        <begin position="236"/>
        <end position="389"/>
    </location>
</feature>
<dbReference type="AlphaFoldDB" id="A0A9P9A2X9"/>
<comment type="caution">
    <text evidence="6">The sequence shown here is derived from an EMBL/GenBank/DDBJ whole genome shotgun (WGS) entry which is preliminary data.</text>
</comment>
<organism evidence="6 7">
    <name type="scientific">Truncatella angustata</name>
    <dbReference type="NCBI Taxonomy" id="152316"/>
    <lineage>
        <taxon>Eukaryota</taxon>
        <taxon>Fungi</taxon>
        <taxon>Dikarya</taxon>
        <taxon>Ascomycota</taxon>
        <taxon>Pezizomycotina</taxon>
        <taxon>Sordariomycetes</taxon>
        <taxon>Xylariomycetidae</taxon>
        <taxon>Amphisphaeriales</taxon>
        <taxon>Sporocadaceae</taxon>
        <taxon>Truncatella</taxon>
    </lineage>
</organism>
<dbReference type="Gene3D" id="3.90.1640.10">
    <property type="entry name" value="inorganic pyrophosphatase (n-terminal core)"/>
    <property type="match status" value="1"/>
</dbReference>
<evidence type="ECO:0000256" key="3">
    <source>
        <dbReference type="ARBA" id="ARBA00022801"/>
    </source>
</evidence>
<evidence type="ECO:0000256" key="1">
    <source>
        <dbReference type="ARBA" id="ARBA00001936"/>
    </source>
</evidence>
<dbReference type="EMBL" id="JAGPXC010000001">
    <property type="protein sequence ID" value="KAH6659882.1"/>
    <property type="molecule type" value="Genomic_DNA"/>
</dbReference>
<gene>
    <name evidence="6" type="ORF">BKA67DRAFT_31711</name>
</gene>
<dbReference type="InterPro" id="IPR038222">
    <property type="entry name" value="DHHA2_dom_sf"/>
</dbReference>
<evidence type="ECO:0000259" key="5">
    <source>
        <dbReference type="SMART" id="SM01131"/>
    </source>
</evidence>
<dbReference type="OrthoDB" id="374045at2759"/>
<dbReference type="PANTHER" id="PTHR12112:SF39">
    <property type="entry name" value="EG:152A3.5 PROTEIN (FBGN0003116_PN PROTEIN)"/>
    <property type="match status" value="1"/>
</dbReference>
<dbReference type="Gene3D" id="3.10.310.20">
    <property type="entry name" value="DHHA2 domain"/>
    <property type="match status" value="1"/>
</dbReference>
<dbReference type="Pfam" id="PF01368">
    <property type="entry name" value="DHH"/>
    <property type="match status" value="1"/>
</dbReference>
<evidence type="ECO:0000256" key="4">
    <source>
        <dbReference type="ARBA" id="ARBA00023211"/>
    </source>
</evidence>
<reference evidence="6" key="1">
    <citation type="journal article" date="2021" name="Nat. Commun.">
        <title>Genetic determinants of endophytism in the Arabidopsis root mycobiome.</title>
        <authorList>
            <person name="Mesny F."/>
            <person name="Miyauchi S."/>
            <person name="Thiergart T."/>
            <person name="Pickel B."/>
            <person name="Atanasova L."/>
            <person name="Karlsson M."/>
            <person name="Huettel B."/>
            <person name="Barry K.W."/>
            <person name="Haridas S."/>
            <person name="Chen C."/>
            <person name="Bauer D."/>
            <person name="Andreopoulos W."/>
            <person name="Pangilinan J."/>
            <person name="LaButti K."/>
            <person name="Riley R."/>
            <person name="Lipzen A."/>
            <person name="Clum A."/>
            <person name="Drula E."/>
            <person name="Henrissat B."/>
            <person name="Kohler A."/>
            <person name="Grigoriev I.V."/>
            <person name="Martin F.M."/>
            <person name="Hacquard S."/>
        </authorList>
    </citation>
    <scope>NUCLEOTIDE SEQUENCE</scope>
    <source>
        <strain evidence="6">MPI-SDFR-AT-0073</strain>
    </source>
</reference>
<evidence type="ECO:0000313" key="6">
    <source>
        <dbReference type="EMBL" id="KAH6659882.1"/>
    </source>
</evidence>
<dbReference type="InterPro" id="IPR004097">
    <property type="entry name" value="DHHA2"/>
</dbReference>
<dbReference type="GO" id="GO:0004309">
    <property type="term" value="F:exopolyphosphatase activity"/>
    <property type="evidence" value="ECO:0007669"/>
    <property type="project" value="TreeGrafter"/>
</dbReference>
<protein>
    <recommendedName>
        <fullName evidence="5">DHHA2 domain-containing protein</fullName>
    </recommendedName>
</protein>
<accession>A0A9P9A2X9</accession>
<evidence type="ECO:0000256" key="2">
    <source>
        <dbReference type="ARBA" id="ARBA00022723"/>
    </source>
</evidence>
<dbReference type="SMART" id="SM01131">
    <property type="entry name" value="DHHA2"/>
    <property type="match status" value="1"/>
</dbReference>
<keyword evidence="4" id="KW-0464">Manganese</keyword>
<evidence type="ECO:0000313" key="7">
    <source>
        <dbReference type="Proteomes" id="UP000758603"/>
    </source>
</evidence>
<dbReference type="GeneID" id="70125063"/>
<dbReference type="GO" id="GO:0005737">
    <property type="term" value="C:cytoplasm"/>
    <property type="evidence" value="ECO:0007669"/>
    <property type="project" value="InterPro"/>
</dbReference>
<dbReference type="InterPro" id="IPR001667">
    <property type="entry name" value="DDH_dom"/>
</dbReference>
<dbReference type="Proteomes" id="UP000758603">
    <property type="component" value="Unassembled WGS sequence"/>
</dbReference>